<organism evidence="2 3">
    <name type="scientific">Phytohabitans suffuscus</name>
    <dbReference type="NCBI Taxonomy" id="624315"/>
    <lineage>
        <taxon>Bacteria</taxon>
        <taxon>Bacillati</taxon>
        <taxon>Actinomycetota</taxon>
        <taxon>Actinomycetes</taxon>
        <taxon>Micromonosporales</taxon>
        <taxon>Micromonosporaceae</taxon>
    </lineage>
</organism>
<sequence>MLKRALARVLLVLVGVSGVIAVPTAAYAVSCSGAGCDGDNPQEYGCSQDAFTVLQHHDRSAGTVQMRYSFKCAAAWARTSAGGIGFRIERQSPNRIETGVGPPYGGDAWTRMVGGVFFRARVCVTVPVSGGALSCSGWQDVGWY</sequence>
<evidence type="ECO:0000313" key="2">
    <source>
        <dbReference type="EMBL" id="BCB89306.1"/>
    </source>
</evidence>
<keyword evidence="3" id="KW-1185">Reference proteome</keyword>
<dbReference type="AlphaFoldDB" id="A0A6F8YTC5"/>
<dbReference type="RefSeq" id="WP_173161153.1">
    <property type="nucleotide sequence ID" value="NZ_AP022871.1"/>
</dbReference>
<name>A0A6F8YTC5_9ACTN</name>
<evidence type="ECO:0000256" key="1">
    <source>
        <dbReference type="SAM" id="SignalP"/>
    </source>
</evidence>
<accession>A0A6F8YTC5</accession>
<dbReference type="KEGG" id="psuu:Psuf_066190"/>
<dbReference type="Proteomes" id="UP000503011">
    <property type="component" value="Chromosome"/>
</dbReference>
<evidence type="ECO:0000313" key="3">
    <source>
        <dbReference type="Proteomes" id="UP000503011"/>
    </source>
</evidence>
<dbReference type="EMBL" id="AP022871">
    <property type="protein sequence ID" value="BCB89306.1"/>
    <property type="molecule type" value="Genomic_DNA"/>
</dbReference>
<dbReference type="InterPro" id="IPR021224">
    <property type="entry name" value="DUF2690"/>
</dbReference>
<gene>
    <name evidence="2" type="ORF">Psuf_066190</name>
</gene>
<feature type="signal peptide" evidence="1">
    <location>
        <begin position="1"/>
        <end position="28"/>
    </location>
</feature>
<reference evidence="2 3" key="2">
    <citation type="submission" date="2020-03" db="EMBL/GenBank/DDBJ databases">
        <authorList>
            <person name="Ichikawa N."/>
            <person name="Kimura A."/>
            <person name="Kitahashi Y."/>
            <person name="Uohara A."/>
        </authorList>
    </citation>
    <scope>NUCLEOTIDE SEQUENCE [LARGE SCALE GENOMIC DNA]</scope>
    <source>
        <strain evidence="2 3">NBRC 105367</strain>
    </source>
</reference>
<protein>
    <recommendedName>
        <fullName evidence="4">DUF2690 domain-containing protein</fullName>
    </recommendedName>
</protein>
<evidence type="ECO:0008006" key="4">
    <source>
        <dbReference type="Google" id="ProtNLM"/>
    </source>
</evidence>
<reference evidence="2 3" key="1">
    <citation type="submission" date="2020-03" db="EMBL/GenBank/DDBJ databases">
        <title>Whole genome shotgun sequence of Phytohabitans suffuscus NBRC 105367.</title>
        <authorList>
            <person name="Komaki H."/>
            <person name="Tamura T."/>
        </authorList>
    </citation>
    <scope>NUCLEOTIDE SEQUENCE [LARGE SCALE GENOMIC DNA]</scope>
    <source>
        <strain evidence="2 3">NBRC 105367</strain>
    </source>
</reference>
<feature type="chain" id="PRO_5026036107" description="DUF2690 domain-containing protein" evidence="1">
    <location>
        <begin position="29"/>
        <end position="144"/>
    </location>
</feature>
<proteinExistence type="predicted"/>
<keyword evidence="1" id="KW-0732">Signal</keyword>
<dbReference type="Pfam" id="PF10901">
    <property type="entry name" value="DUF2690"/>
    <property type="match status" value="1"/>
</dbReference>